<evidence type="ECO:0000313" key="1">
    <source>
        <dbReference type="EMBL" id="CAG8668790.1"/>
    </source>
</evidence>
<organism evidence="1 2">
    <name type="scientific">Acaulospora morrowiae</name>
    <dbReference type="NCBI Taxonomy" id="94023"/>
    <lineage>
        <taxon>Eukaryota</taxon>
        <taxon>Fungi</taxon>
        <taxon>Fungi incertae sedis</taxon>
        <taxon>Mucoromycota</taxon>
        <taxon>Glomeromycotina</taxon>
        <taxon>Glomeromycetes</taxon>
        <taxon>Diversisporales</taxon>
        <taxon>Acaulosporaceae</taxon>
        <taxon>Acaulospora</taxon>
    </lineage>
</organism>
<keyword evidence="2" id="KW-1185">Reference proteome</keyword>
<reference evidence="1" key="1">
    <citation type="submission" date="2021-06" db="EMBL/GenBank/DDBJ databases">
        <authorList>
            <person name="Kallberg Y."/>
            <person name="Tangrot J."/>
            <person name="Rosling A."/>
        </authorList>
    </citation>
    <scope>NUCLEOTIDE SEQUENCE</scope>
    <source>
        <strain evidence="1">CL551</strain>
    </source>
</reference>
<dbReference type="Proteomes" id="UP000789342">
    <property type="component" value="Unassembled WGS sequence"/>
</dbReference>
<comment type="caution">
    <text evidence="1">The sequence shown here is derived from an EMBL/GenBank/DDBJ whole genome shotgun (WGS) entry which is preliminary data.</text>
</comment>
<dbReference type="AlphaFoldDB" id="A0A9N9HEA2"/>
<sequence length="105" mass="12171">FSIDMIDLFGVEEVYNKEYEVEDCHVYRNSPMCTPCKKCSKLMHAAFNKLRQELMKELEPIIGSIIDTYTKEIEQIYDSAIDDMFSGRKLVYKSTIKNSVLSNDA</sequence>
<gene>
    <name evidence="1" type="ORF">AMORRO_LOCUS10735</name>
</gene>
<proteinExistence type="predicted"/>
<dbReference type="EMBL" id="CAJVPV010012262">
    <property type="protein sequence ID" value="CAG8668790.1"/>
    <property type="molecule type" value="Genomic_DNA"/>
</dbReference>
<feature type="non-terminal residue" evidence="1">
    <location>
        <position position="1"/>
    </location>
</feature>
<accession>A0A9N9HEA2</accession>
<dbReference type="OrthoDB" id="2443239at2759"/>
<evidence type="ECO:0000313" key="2">
    <source>
        <dbReference type="Proteomes" id="UP000789342"/>
    </source>
</evidence>
<protein>
    <submittedName>
        <fullName evidence="1">15698_t:CDS:1</fullName>
    </submittedName>
</protein>
<name>A0A9N9HEA2_9GLOM</name>